<dbReference type="InterPro" id="IPR011990">
    <property type="entry name" value="TPR-like_helical_dom_sf"/>
</dbReference>
<dbReference type="InterPro" id="IPR041664">
    <property type="entry name" value="AAA_16"/>
</dbReference>
<dbReference type="Pfam" id="PF13191">
    <property type="entry name" value="AAA_16"/>
    <property type="match status" value="1"/>
</dbReference>
<name>A0A8J3X1Z5_9ACTN</name>
<dbReference type="AlphaFoldDB" id="A0A8J3X1Z5"/>
<protein>
    <recommendedName>
        <fullName evidence="3">Orc1-like AAA ATPase domain-containing protein</fullName>
    </recommendedName>
</protein>
<feature type="domain" description="Orc1-like AAA ATPase" evidence="3">
    <location>
        <begin position="94"/>
        <end position="256"/>
    </location>
</feature>
<dbReference type="PANTHER" id="PTHR47691">
    <property type="entry name" value="REGULATOR-RELATED"/>
    <property type="match status" value="1"/>
</dbReference>
<reference evidence="4" key="1">
    <citation type="submission" date="2021-01" db="EMBL/GenBank/DDBJ databases">
        <title>Whole genome shotgun sequence of Planosporangium mesophilum NBRC 109066.</title>
        <authorList>
            <person name="Komaki H."/>
            <person name="Tamura T."/>
        </authorList>
    </citation>
    <scope>NUCLEOTIDE SEQUENCE</scope>
    <source>
        <strain evidence="4">NBRC 109066</strain>
    </source>
</reference>
<feature type="compositionally biased region" description="Polar residues" evidence="1">
    <location>
        <begin position="823"/>
        <end position="832"/>
    </location>
</feature>
<keyword evidence="5" id="KW-1185">Reference proteome</keyword>
<evidence type="ECO:0000313" key="5">
    <source>
        <dbReference type="Proteomes" id="UP000599074"/>
    </source>
</evidence>
<sequence length="832" mass="90991">MRTLSGWKPASLIPLLFFVVPLLFLGVVTPRFAIVLASISGALVMYAVLTVVRSERLAPAVSEVPGGLRRTFGSPRRQRVVPAELPPPPGLLEGRDADIERVLDHLYRPDADDGPRLIVVHGEPGIGKTAFVTKVAHLVADAFPDGQLLVRFDARGDGLAEDPLELFVTALKGPRDEAPEASERERWYRDRTRDKRILVILDNLSDVTRIGPLLPAGPECVAIVTSTTPLRVRQRQLDVALGPLPPEAATRLLDRLLGGGRVAAEPRYASRIVTAAAGYPIAVHMAGTVLAVRKNWTLEIAVRRMREGDGGGRRGGLAPFAGVLDLAFALLTEQERSALVLLGLLDDRRVEPWMLAALFEGAFPESTGVTPAEAGRLLDRLARARFAERRVDDSSGLLMFRVPVYVHAYAGTHSARMLTPGQRDGARWALDYDRRRRAERRAEDALRETVYRYLDSGRLDDALTTARESLALARERASTLAEHEDATAGVEVGLTLAALAELYAELGWIDEGMTCVDEAKEWGWSSPHVLARALRVSGTLRQRHRLVAEATTDLLEALRYAEGADDRMEQVRVLRELASALALSSVPEEGTRYAEQARQLCADGGTPGTRHLPGVLLAGAKVLHARTAFAPASAALSEAERLTADPDIGQQLWRPWIRLEHARLLLSWGHADPGRRLTLHDQSRRLSLSALEGFTALRHRYGCGHARLALGRAYLAEGKVDKAIPVLEESRGTFRRCGDRWIEADVAVALADAYRRDGQGQLAVDLLAAAEQTFAKLGDVDSLTTVGHLLWTYESSLPPEPLIPRSAHRERESAEGPPPLASASRTVNWPLS</sequence>
<evidence type="ECO:0000313" key="4">
    <source>
        <dbReference type="EMBL" id="GII23854.1"/>
    </source>
</evidence>
<evidence type="ECO:0000256" key="2">
    <source>
        <dbReference type="SAM" id="Phobius"/>
    </source>
</evidence>
<accession>A0A8J3X1Z5</accession>
<dbReference type="Gene3D" id="1.25.40.10">
    <property type="entry name" value="Tetratricopeptide repeat domain"/>
    <property type="match status" value="2"/>
</dbReference>
<gene>
    <name evidence="4" type="ORF">Pme01_34510</name>
</gene>
<dbReference type="PRINTS" id="PR00364">
    <property type="entry name" value="DISEASERSIST"/>
</dbReference>
<keyword evidence="2" id="KW-0812">Transmembrane</keyword>
<keyword evidence="2" id="KW-0472">Membrane</keyword>
<evidence type="ECO:0000259" key="3">
    <source>
        <dbReference type="Pfam" id="PF13191"/>
    </source>
</evidence>
<feature type="region of interest" description="Disordered" evidence="1">
    <location>
        <begin position="801"/>
        <end position="832"/>
    </location>
</feature>
<dbReference type="PANTHER" id="PTHR47691:SF3">
    <property type="entry name" value="HTH-TYPE TRANSCRIPTIONAL REGULATOR RV0890C-RELATED"/>
    <property type="match status" value="1"/>
</dbReference>
<comment type="caution">
    <text evidence="4">The sequence shown here is derived from an EMBL/GenBank/DDBJ whole genome shotgun (WGS) entry which is preliminary data.</text>
</comment>
<keyword evidence="2" id="KW-1133">Transmembrane helix</keyword>
<dbReference type="SUPFAM" id="SSF48452">
    <property type="entry name" value="TPR-like"/>
    <property type="match status" value="2"/>
</dbReference>
<dbReference type="Proteomes" id="UP000599074">
    <property type="component" value="Unassembled WGS sequence"/>
</dbReference>
<evidence type="ECO:0000256" key="1">
    <source>
        <dbReference type="SAM" id="MobiDB-lite"/>
    </source>
</evidence>
<dbReference type="SUPFAM" id="SSF52540">
    <property type="entry name" value="P-loop containing nucleoside triphosphate hydrolases"/>
    <property type="match status" value="1"/>
</dbReference>
<dbReference type="Gene3D" id="3.40.50.300">
    <property type="entry name" value="P-loop containing nucleotide triphosphate hydrolases"/>
    <property type="match status" value="1"/>
</dbReference>
<dbReference type="EMBL" id="BOON01000032">
    <property type="protein sequence ID" value="GII23854.1"/>
    <property type="molecule type" value="Genomic_DNA"/>
</dbReference>
<feature type="transmembrane region" description="Helical" evidence="2">
    <location>
        <begin position="6"/>
        <end position="25"/>
    </location>
</feature>
<dbReference type="InterPro" id="IPR027417">
    <property type="entry name" value="P-loop_NTPase"/>
</dbReference>
<proteinExistence type="predicted"/>
<organism evidence="4 5">
    <name type="scientific">Planosporangium mesophilum</name>
    <dbReference type="NCBI Taxonomy" id="689768"/>
    <lineage>
        <taxon>Bacteria</taxon>
        <taxon>Bacillati</taxon>
        <taxon>Actinomycetota</taxon>
        <taxon>Actinomycetes</taxon>
        <taxon>Micromonosporales</taxon>
        <taxon>Micromonosporaceae</taxon>
        <taxon>Planosporangium</taxon>
    </lineage>
</organism>
<feature type="transmembrane region" description="Helical" evidence="2">
    <location>
        <begin position="32"/>
        <end position="52"/>
    </location>
</feature>